<evidence type="ECO:0000256" key="2">
    <source>
        <dbReference type="PROSITE-ProRule" id="PRU00708"/>
    </source>
</evidence>
<keyword evidence="1" id="KW-0677">Repeat</keyword>
<dbReference type="PANTHER" id="PTHR47939:SF13">
    <property type="entry name" value="OS03G0201400 PROTEIN"/>
    <property type="match status" value="1"/>
</dbReference>
<dbReference type="Pfam" id="PF13041">
    <property type="entry name" value="PPR_2"/>
    <property type="match status" value="1"/>
</dbReference>
<dbReference type="Gene3D" id="1.25.40.10">
    <property type="entry name" value="Tetratricopeptide repeat domain"/>
    <property type="match status" value="4"/>
</dbReference>
<sequence>MTLSSSDIVTIIEFDLRMGRYFEAIDFFKMMINRKNPISVEVYLSLLKICEHILDVTFAPFLFDTMPYETVMDPSIRERLFYIFSFLGNFEKLKELELISTTNKDSSSFTSTIINHIKSSKFKLALETFKIMITSKRFPSQDELHEIIQHCTSKSSAEVGDYVIKYVRKEFAYSTKIYNTMIEMYGATGRLHLAKKVYEEMKESNDFKPNHSTFGILLHQCGDFKQKEIGDYIMEEIKRLSLPVSIYICSGALYFYKETGRFDKMMQYYEQNPLRDKNVYIQLLNACGEEKDKISGSRVMKDVQTHYKNDFDHFDPPLVSSVFFYYYKTNQVDLAMKLFEKMIAKQIELDNRTLMHLMLVCANTKNKTHGDHIIKYIREKYQLIHNTVYNSMICYYGNFYDLENCRSMFDEMIEKDVAPDTFTCYRMLGAAKSANDVETGDYVVEYMKNKDIRKTVNIYNNMVKFYAKTDRLELAIDTIDDMANNKIPPTSVSCDNVLKRCLSNSLFEQADRLIEVMKRHDVLINKKLFVSMLIMYKQTRSIEKAVSLYDTMINQNIVPNDEAYALLLDICAESKDVTRADEFIKVIKEKEIKSASVFGSAIKMYLSTDRLASAVDYFHQMTNDSNTLLDTFVCVMLLRALTEADVTNKEECDFVVDYVQKNSISMNSSLYHAIINMYVKTGREDLATSTLMKMIEHEFTPNQRLFETMSKLYDDLGMEEKKNVLINVMG</sequence>
<dbReference type="Pfam" id="PF13812">
    <property type="entry name" value="PPR_3"/>
    <property type="match status" value="2"/>
</dbReference>
<dbReference type="PANTHER" id="PTHR47939">
    <property type="entry name" value="MEMBRANE-ASSOCIATED SALT-INDUCIBLE PROTEIN-LIKE"/>
    <property type="match status" value="1"/>
</dbReference>
<proteinExistence type="predicted"/>
<feature type="repeat" description="PPR" evidence="2">
    <location>
        <begin position="455"/>
        <end position="489"/>
    </location>
</feature>
<keyword evidence="4" id="KW-1185">Reference proteome</keyword>
<name>A0AAW2YLK6_9EUKA</name>
<feature type="repeat" description="PPR" evidence="2">
    <location>
        <begin position="174"/>
        <end position="204"/>
    </location>
</feature>
<dbReference type="InterPro" id="IPR011990">
    <property type="entry name" value="TPR-like_helical_dom_sf"/>
</dbReference>
<organism evidence="3 4">
    <name type="scientific">Acrasis kona</name>
    <dbReference type="NCBI Taxonomy" id="1008807"/>
    <lineage>
        <taxon>Eukaryota</taxon>
        <taxon>Discoba</taxon>
        <taxon>Heterolobosea</taxon>
        <taxon>Tetramitia</taxon>
        <taxon>Eutetramitia</taxon>
        <taxon>Acrasidae</taxon>
        <taxon>Acrasis</taxon>
    </lineage>
</organism>
<feature type="repeat" description="PPR" evidence="2">
    <location>
        <begin position="385"/>
        <end position="419"/>
    </location>
</feature>
<dbReference type="AlphaFoldDB" id="A0AAW2YLK6"/>
<gene>
    <name evidence="3" type="ORF">AKO1_002221</name>
</gene>
<reference evidence="3 4" key="1">
    <citation type="submission" date="2024-03" db="EMBL/GenBank/DDBJ databases">
        <title>The Acrasis kona genome and developmental transcriptomes reveal deep origins of eukaryotic multicellular pathways.</title>
        <authorList>
            <person name="Sheikh S."/>
            <person name="Fu C.-J."/>
            <person name="Brown M.W."/>
            <person name="Baldauf S.L."/>
        </authorList>
    </citation>
    <scope>NUCLEOTIDE SEQUENCE [LARGE SCALE GENOMIC DNA]</scope>
    <source>
        <strain evidence="3 4">ATCC MYA-3509</strain>
    </source>
</reference>
<evidence type="ECO:0000313" key="3">
    <source>
        <dbReference type="EMBL" id="KAL0477816.1"/>
    </source>
</evidence>
<dbReference type="PROSITE" id="PS51375">
    <property type="entry name" value="PPR"/>
    <property type="match status" value="5"/>
</dbReference>
<dbReference type="EMBL" id="JAOPGA020000248">
    <property type="protein sequence ID" value="KAL0477816.1"/>
    <property type="molecule type" value="Genomic_DNA"/>
</dbReference>
<evidence type="ECO:0000256" key="1">
    <source>
        <dbReference type="ARBA" id="ARBA00022737"/>
    </source>
</evidence>
<accession>A0AAW2YLK6</accession>
<dbReference type="Proteomes" id="UP001431209">
    <property type="component" value="Unassembled WGS sequence"/>
</dbReference>
<feature type="repeat" description="PPR" evidence="2">
    <location>
        <begin position="667"/>
        <end position="701"/>
    </location>
</feature>
<comment type="caution">
    <text evidence="3">The sequence shown here is derived from an EMBL/GenBank/DDBJ whole genome shotgun (WGS) entry which is preliminary data.</text>
</comment>
<dbReference type="InterPro" id="IPR002885">
    <property type="entry name" value="PPR_rpt"/>
</dbReference>
<dbReference type="NCBIfam" id="TIGR00756">
    <property type="entry name" value="PPR"/>
    <property type="match status" value="4"/>
</dbReference>
<protein>
    <submittedName>
        <fullName evidence="3">Pentatricopeptide repeat-containing protein</fullName>
    </submittedName>
</protein>
<feature type="repeat" description="PPR" evidence="2">
    <location>
        <begin position="525"/>
        <end position="559"/>
    </location>
</feature>
<dbReference type="Pfam" id="PF01535">
    <property type="entry name" value="PPR"/>
    <property type="match status" value="2"/>
</dbReference>
<dbReference type="InterPro" id="IPR050667">
    <property type="entry name" value="PPR-containing_protein"/>
</dbReference>
<evidence type="ECO:0000313" key="4">
    <source>
        <dbReference type="Proteomes" id="UP001431209"/>
    </source>
</evidence>